<dbReference type="SUPFAM" id="SSF51182">
    <property type="entry name" value="RmlC-like cupins"/>
    <property type="match status" value="1"/>
</dbReference>
<proteinExistence type="predicted"/>
<dbReference type="Gene3D" id="2.60.120.10">
    <property type="entry name" value="Jelly Rolls"/>
    <property type="match status" value="1"/>
</dbReference>
<dbReference type="AlphaFoldDB" id="A0AAW6REW9"/>
<keyword evidence="3" id="KW-1185">Reference proteome</keyword>
<feature type="domain" description="Cupin type-2" evidence="1">
    <location>
        <begin position="40"/>
        <end position="102"/>
    </location>
</feature>
<reference evidence="2 3" key="1">
    <citation type="submission" date="2023-04" db="EMBL/GenBank/DDBJ databases">
        <title>Ottowia paracancer sp. nov., isolated from human stomach.</title>
        <authorList>
            <person name="Song Y."/>
        </authorList>
    </citation>
    <scope>NUCLEOTIDE SEQUENCE [LARGE SCALE GENOMIC DNA]</scope>
    <source>
        <strain evidence="2 3">10c7w1</strain>
    </source>
</reference>
<dbReference type="CDD" id="cd02230">
    <property type="entry name" value="cupin_HP0902-like"/>
    <property type="match status" value="1"/>
</dbReference>
<dbReference type="RefSeq" id="WP_050715871.1">
    <property type="nucleotide sequence ID" value="NZ_JARVII010000001.1"/>
</dbReference>
<dbReference type="PANTHER" id="PTHR37694:SF1">
    <property type="entry name" value="SLR8022 PROTEIN"/>
    <property type="match status" value="1"/>
</dbReference>
<dbReference type="Proteomes" id="UP001237156">
    <property type="component" value="Unassembled WGS sequence"/>
</dbReference>
<dbReference type="Pfam" id="PF07883">
    <property type="entry name" value="Cupin_2"/>
    <property type="match status" value="1"/>
</dbReference>
<protein>
    <submittedName>
        <fullName evidence="2">Cupin domain-containing protein</fullName>
    </submittedName>
</protein>
<sequence length="110" mass="11294">MAQPHLTPGQLGSVAPLGAAAASTPSFALVKGRQLEVMRLVLPAGKALPAHSAPGEITVQCLEGRVQFEAAGQTHAMQAGDFLWLPAGEPHALRAEADASLLVTVSLPQP</sequence>
<dbReference type="InterPro" id="IPR011051">
    <property type="entry name" value="RmlC_Cupin_sf"/>
</dbReference>
<dbReference type="PANTHER" id="PTHR37694">
    <property type="entry name" value="SLR8022 PROTEIN"/>
    <property type="match status" value="1"/>
</dbReference>
<gene>
    <name evidence="2" type="ORF">QB898_00100</name>
</gene>
<dbReference type="InterPro" id="IPR014710">
    <property type="entry name" value="RmlC-like_jellyroll"/>
</dbReference>
<evidence type="ECO:0000313" key="2">
    <source>
        <dbReference type="EMBL" id="MDG9698135.1"/>
    </source>
</evidence>
<comment type="caution">
    <text evidence="2">The sequence shown here is derived from an EMBL/GenBank/DDBJ whole genome shotgun (WGS) entry which is preliminary data.</text>
</comment>
<name>A0AAW6REW9_9BURK</name>
<evidence type="ECO:0000313" key="3">
    <source>
        <dbReference type="Proteomes" id="UP001237156"/>
    </source>
</evidence>
<evidence type="ECO:0000259" key="1">
    <source>
        <dbReference type="Pfam" id="PF07883"/>
    </source>
</evidence>
<organism evidence="2 3">
    <name type="scientific">Ottowia cancrivicina</name>
    <dbReference type="NCBI Taxonomy" id="3040346"/>
    <lineage>
        <taxon>Bacteria</taxon>
        <taxon>Pseudomonadati</taxon>
        <taxon>Pseudomonadota</taxon>
        <taxon>Betaproteobacteria</taxon>
        <taxon>Burkholderiales</taxon>
        <taxon>Comamonadaceae</taxon>
        <taxon>Ottowia</taxon>
    </lineage>
</organism>
<dbReference type="InterPro" id="IPR013096">
    <property type="entry name" value="Cupin_2"/>
</dbReference>
<accession>A0AAW6REW9</accession>
<dbReference type="EMBL" id="JARVII010000001">
    <property type="protein sequence ID" value="MDG9698135.1"/>
    <property type="molecule type" value="Genomic_DNA"/>
</dbReference>